<feature type="DNA-binding region" description="OmpR/PhoB-type" evidence="2">
    <location>
        <begin position="8"/>
        <end position="106"/>
    </location>
</feature>
<keyword evidence="3" id="KW-0472">Membrane</keyword>
<dbReference type="GO" id="GO:0000160">
    <property type="term" value="P:phosphorelay signal transduction system"/>
    <property type="evidence" value="ECO:0007669"/>
    <property type="project" value="InterPro"/>
</dbReference>
<gene>
    <name evidence="5" type="ORF">PP2015_4080</name>
</gene>
<evidence type="ECO:0000256" key="3">
    <source>
        <dbReference type="SAM" id="Phobius"/>
    </source>
</evidence>
<name>A0A0S2K940_9GAMM</name>
<dbReference type="SUPFAM" id="SSF46894">
    <property type="entry name" value="C-terminal effector domain of the bipartite response regulators"/>
    <property type="match status" value="1"/>
</dbReference>
<dbReference type="SMART" id="SM00862">
    <property type="entry name" value="Trans_reg_C"/>
    <property type="match status" value="1"/>
</dbReference>
<dbReference type="Pfam" id="PF00486">
    <property type="entry name" value="Trans_reg_C"/>
    <property type="match status" value="1"/>
</dbReference>
<protein>
    <recommendedName>
        <fullName evidence="4">OmpR/PhoB-type domain-containing protein</fullName>
    </recommendedName>
</protein>
<dbReference type="AlphaFoldDB" id="A0A0S2K940"/>
<evidence type="ECO:0000256" key="2">
    <source>
        <dbReference type="PROSITE-ProRule" id="PRU01091"/>
    </source>
</evidence>
<dbReference type="KEGG" id="pphe:PP2015_4080"/>
<dbReference type="EMBL" id="CP013188">
    <property type="protein sequence ID" value="ALO44548.1"/>
    <property type="molecule type" value="Genomic_DNA"/>
</dbReference>
<feature type="transmembrane region" description="Helical" evidence="3">
    <location>
        <begin position="160"/>
        <end position="184"/>
    </location>
</feature>
<dbReference type="PANTHER" id="PTHR36842">
    <property type="entry name" value="PROTEIN TOLB HOMOLOG"/>
    <property type="match status" value="1"/>
</dbReference>
<evidence type="ECO:0000259" key="4">
    <source>
        <dbReference type="PROSITE" id="PS51755"/>
    </source>
</evidence>
<dbReference type="InterPro" id="IPR036388">
    <property type="entry name" value="WH-like_DNA-bd_sf"/>
</dbReference>
<dbReference type="Gene3D" id="2.120.10.30">
    <property type="entry name" value="TolB, C-terminal domain"/>
    <property type="match status" value="1"/>
</dbReference>
<dbReference type="STRING" id="161398.PP2015_4080"/>
<dbReference type="SUPFAM" id="SSF69322">
    <property type="entry name" value="Tricorn protease domain 2"/>
    <property type="match status" value="1"/>
</dbReference>
<evidence type="ECO:0000313" key="5">
    <source>
        <dbReference type="EMBL" id="ALO44548.1"/>
    </source>
</evidence>
<dbReference type="GO" id="GO:0003677">
    <property type="term" value="F:DNA binding"/>
    <property type="evidence" value="ECO:0007669"/>
    <property type="project" value="UniProtKB-UniRule"/>
</dbReference>
<dbReference type="Gene3D" id="1.10.10.10">
    <property type="entry name" value="Winged helix-like DNA-binding domain superfamily/Winged helix DNA-binding domain"/>
    <property type="match status" value="1"/>
</dbReference>
<feature type="domain" description="OmpR/PhoB-type" evidence="4">
    <location>
        <begin position="8"/>
        <end position="106"/>
    </location>
</feature>
<evidence type="ECO:0000256" key="1">
    <source>
        <dbReference type="ARBA" id="ARBA00023125"/>
    </source>
</evidence>
<dbReference type="PANTHER" id="PTHR36842:SF1">
    <property type="entry name" value="PROTEIN TOLB"/>
    <property type="match status" value="1"/>
</dbReference>
<dbReference type="OrthoDB" id="6291969at2"/>
<dbReference type="PATRIC" id="fig|161398.10.peg.4184"/>
<keyword evidence="1 2" id="KW-0238">DNA-binding</keyword>
<dbReference type="PROSITE" id="PS51755">
    <property type="entry name" value="OMPR_PHOB"/>
    <property type="match status" value="1"/>
</dbReference>
<dbReference type="GO" id="GO:0006355">
    <property type="term" value="P:regulation of DNA-templated transcription"/>
    <property type="evidence" value="ECO:0007669"/>
    <property type="project" value="InterPro"/>
</dbReference>
<reference evidence="5 6" key="1">
    <citation type="submission" date="2015-11" db="EMBL/GenBank/DDBJ databases">
        <authorList>
            <person name="Zhang Y."/>
            <person name="Guo Z."/>
        </authorList>
    </citation>
    <scope>NUCLEOTIDE SEQUENCE [LARGE SCALE GENOMIC DNA]</scope>
    <source>
        <strain evidence="5 6">KCTC 12086</strain>
    </source>
</reference>
<keyword evidence="6" id="KW-1185">Reference proteome</keyword>
<keyword evidence="3" id="KW-0812">Transmembrane</keyword>
<dbReference type="InterPro" id="IPR001867">
    <property type="entry name" value="OmpR/PhoB-type_DNA-bd"/>
</dbReference>
<accession>A0A0S2K940</accession>
<proteinExistence type="predicted"/>
<dbReference type="InterPro" id="IPR011042">
    <property type="entry name" value="6-blade_b-propeller_TolB-like"/>
</dbReference>
<dbReference type="Proteomes" id="UP000061457">
    <property type="component" value="Chromosome II"/>
</dbReference>
<keyword evidence="3" id="KW-1133">Transmembrane helix</keyword>
<organism evidence="5 6">
    <name type="scientific">Pseudoalteromonas phenolica</name>
    <dbReference type="NCBI Taxonomy" id="161398"/>
    <lineage>
        <taxon>Bacteria</taxon>
        <taxon>Pseudomonadati</taxon>
        <taxon>Pseudomonadota</taxon>
        <taxon>Gammaproteobacteria</taxon>
        <taxon>Alteromonadales</taxon>
        <taxon>Pseudoalteromonadaceae</taxon>
        <taxon>Pseudoalteromonas</taxon>
    </lineage>
</organism>
<sequence length="718" mass="83266">MILLDANITQVKFADWLLLTRSCSLVSGGTTQELTPLNYKILSYFILNPNRIVSRDEFISSVWENHYVDDNAINKAISDLRRILKSSDSAQILIKTHYKKGYSFVCDVELILDTKLLSSDSAQHDLSEYSYENEKFDVTPHLYASRKLEKSSISAHLKQILYFKITILISIMVVSLFFIGYWFLQQPESLRLESKKLSISEDGIYASLNLSPSSEKLAVTKENIKTGIDEIFLIDLETHKNTKIISEQFDSYPIGWASNSNSIYYQIINNDKKVCEVWRADFKINNEVDSKEKVLECDSQYILSMVSDDQHNRMVYTKFGYRNVPSLSALVARDLSTGEEFQVTSPNIDSFGDRFVSLSPNKEKIAFVRMQTGYSQIYIAKLDGSMQSKIYESNVRINRVEWGEDSEELFWYVPSSQSLFTFDIKTVSLQEKSVSSKRFSNMITSQDVFLATTRTADADIYTFNTLNNELKQITDTRMYEFGPVIDGNIFYFFREDEELTLNYYLDNELKRLPSSLDINTVSSSDFNKSERTLALSHGNRVILYKPYENRTVDKFVFEKQVVHVSWFNDSRLLLIFEGEQSEQHIWMYDLDSEELQKIIHSDAYQVAQAYSNKIIYQDFYTNLHLFDPTEGTSKLLLSVPNNPYIKWCYLDEHIYYSTGKNLIKYSLETQKETSLFGKNLESEKFILDFSVDKNESVEKFILQIHTLKSNEVVLLEAF</sequence>
<dbReference type="CDD" id="cd00383">
    <property type="entry name" value="trans_reg_C"/>
    <property type="match status" value="1"/>
</dbReference>
<dbReference type="InterPro" id="IPR016032">
    <property type="entry name" value="Sig_transdc_resp-reg_C-effctor"/>
</dbReference>
<evidence type="ECO:0000313" key="6">
    <source>
        <dbReference type="Proteomes" id="UP000061457"/>
    </source>
</evidence>